<evidence type="ECO:0000313" key="4">
    <source>
        <dbReference type="EMBL" id="SEI62865.1"/>
    </source>
</evidence>
<dbReference type="GO" id="GO:0003700">
    <property type="term" value="F:DNA-binding transcription factor activity"/>
    <property type="evidence" value="ECO:0007669"/>
    <property type="project" value="InterPro"/>
</dbReference>
<dbReference type="Pfam" id="PF01047">
    <property type="entry name" value="MarR"/>
    <property type="match status" value="1"/>
</dbReference>
<dbReference type="Proteomes" id="UP000182932">
    <property type="component" value="Unassembled WGS sequence"/>
</dbReference>
<protein>
    <submittedName>
        <fullName evidence="4">DNA-binding transcriptional regulator, MarR family</fullName>
    </submittedName>
</protein>
<feature type="domain" description="HTH marR-type" evidence="3">
    <location>
        <begin position="24"/>
        <end position="154"/>
    </location>
</feature>
<dbReference type="Gene3D" id="1.10.10.10">
    <property type="entry name" value="Winged helix-like DNA-binding domain superfamily/Winged helix DNA-binding domain"/>
    <property type="match status" value="1"/>
</dbReference>
<dbReference type="InterPro" id="IPR000835">
    <property type="entry name" value="HTH_MarR-typ"/>
</dbReference>
<dbReference type="RefSeq" id="WP_074834601.1">
    <property type="nucleotide sequence ID" value="NZ_CATLQZ010000004.1"/>
</dbReference>
<dbReference type="InterPro" id="IPR039422">
    <property type="entry name" value="MarR/SlyA-like"/>
</dbReference>
<proteinExistence type="predicted"/>
<dbReference type="PRINTS" id="PR00598">
    <property type="entry name" value="HTHMARR"/>
</dbReference>
<dbReference type="GO" id="GO:0006950">
    <property type="term" value="P:response to stress"/>
    <property type="evidence" value="ECO:0007669"/>
    <property type="project" value="TreeGrafter"/>
</dbReference>
<feature type="compositionally biased region" description="Basic and acidic residues" evidence="2">
    <location>
        <begin position="164"/>
        <end position="176"/>
    </location>
</feature>
<reference evidence="4 5" key="1">
    <citation type="submission" date="2016-10" db="EMBL/GenBank/DDBJ databases">
        <authorList>
            <person name="Varghese N."/>
            <person name="Submissions S."/>
        </authorList>
    </citation>
    <scope>NUCLEOTIDE SEQUENCE [LARGE SCALE GENOMIC DNA]</scope>
    <source>
        <strain evidence="4 5">FF3</strain>
    </source>
</reference>
<sequence>MTESDPSGQEPQETAPGPGTVRLEDQLCFALYAATNAVTRAYRPDLMALGLTYPQYLMMMVLWQYGRATPSEIARRLGLGLNAVTPVADQLVASGFASRSRSTEDRRKVVIELTPKGAEVERHAARVQQGVVCRTGLSPERFAALREALHALTDEMTGLPGSDTPRREARQRNDRE</sequence>
<dbReference type="PANTHER" id="PTHR33164">
    <property type="entry name" value="TRANSCRIPTIONAL REGULATOR, MARR FAMILY"/>
    <property type="match status" value="1"/>
</dbReference>
<keyword evidence="5" id="KW-1185">Reference proteome</keyword>
<evidence type="ECO:0000256" key="2">
    <source>
        <dbReference type="SAM" id="MobiDB-lite"/>
    </source>
</evidence>
<dbReference type="PANTHER" id="PTHR33164:SF5">
    <property type="entry name" value="ORGANIC HYDROPEROXIDE RESISTANCE TRANSCRIPTIONAL REGULATOR"/>
    <property type="match status" value="1"/>
</dbReference>
<dbReference type="PROSITE" id="PS50995">
    <property type="entry name" value="HTH_MARR_2"/>
    <property type="match status" value="1"/>
</dbReference>
<evidence type="ECO:0000256" key="1">
    <source>
        <dbReference type="ARBA" id="ARBA00004496"/>
    </source>
</evidence>
<feature type="region of interest" description="Disordered" evidence="2">
    <location>
        <begin position="1"/>
        <end position="20"/>
    </location>
</feature>
<dbReference type="GO" id="GO:0003677">
    <property type="term" value="F:DNA binding"/>
    <property type="evidence" value="ECO:0007669"/>
    <property type="project" value="UniProtKB-KW"/>
</dbReference>
<evidence type="ECO:0000259" key="3">
    <source>
        <dbReference type="PROSITE" id="PS50995"/>
    </source>
</evidence>
<name>A0A975ZLM0_9RHOB</name>
<organism evidence="4 5">
    <name type="scientific">Marinovum algicola</name>
    <dbReference type="NCBI Taxonomy" id="42444"/>
    <lineage>
        <taxon>Bacteria</taxon>
        <taxon>Pseudomonadati</taxon>
        <taxon>Pseudomonadota</taxon>
        <taxon>Alphaproteobacteria</taxon>
        <taxon>Rhodobacterales</taxon>
        <taxon>Roseobacteraceae</taxon>
        <taxon>Marinovum</taxon>
    </lineage>
</organism>
<evidence type="ECO:0000313" key="5">
    <source>
        <dbReference type="Proteomes" id="UP000182932"/>
    </source>
</evidence>
<accession>A0A975ZLM0</accession>
<dbReference type="InterPro" id="IPR036388">
    <property type="entry name" value="WH-like_DNA-bd_sf"/>
</dbReference>
<dbReference type="InterPro" id="IPR036390">
    <property type="entry name" value="WH_DNA-bd_sf"/>
</dbReference>
<comment type="caution">
    <text evidence="4">The sequence shown here is derived from an EMBL/GenBank/DDBJ whole genome shotgun (WGS) entry which is preliminary data.</text>
</comment>
<dbReference type="SUPFAM" id="SSF46785">
    <property type="entry name" value="Winged helix' DNA-binding domain"/>
    <property type="match status" value="1"/>
</dbReference>
<dbReference type="SMART" id="SM00347">
    <property type="entry name" value="HTH_MARR"/>
    <property type="match status" value="1"/>
</dbReference>
<feature type="region of interest" description="Disordered" evidence="2">
    <location>
        <begin position="154"/>
        <end position="176"/>
    </location>
</feature>
<dbReference type="GeneID" id="80816699"/>
<dbReference type="GO" id="GO:0005737">
    <property type="term" value="C:cytoplasm"/>
    <property type="evidence" value="ECO:0007669"/>
    <property type="project" value="UniProtKB-SubCell"/>
</dbReference>
<comment type="subcellular location">
    <subcellularLocation>
        <location evidence="1">Cytoplasm</location>
    </subcellularLocation>
</comment>
<feature type="compositionally biased region" description="Polar residues" evidence="2">
    <location>
        <begin position="1"/>
        <end position="12"/>
    </location>
</feature>
<dbReference type="EMBL" id="FNYY01000001">
    <property type="protein sequence ID" value="SEI62865.1"/>
    <property type="molecule type" value="Genomic_DNA"/>
</dbReference>
<keyword evidence="4" id="KW-0238">DNA-binding</keyword>
<dbReference type="AlphaFoldDB" id="A0A975ZLM0"/>
<gene>
    <name evidence="4" type="ORF">SAMN04487940_101432</name>
</gene>